<evidence type="ECO:0000256" key="5">
    <source>
        <dbReference type="ARBA" id="ARBA00022691"/>
    </source>
</evidence>
<feature type="binding site" evidence="6">
    <location>
        <position position="186"/>
    </location>
    <ligand>
        <name>S-adenosyl-L-methionine</name>
        <dbReference type="ChEBI" id="CHEBI:59789"/>
    </ligand>
</feature>
<dbReference type="EMBL" id="JPMI01000197">
    <property type="protein sequence ID" value="KFA90662.1"/>
    <property type="molecule type" value="Genomic_DNA"/>
</dbReference>
<organism evidence="7 8">
    <name type="scientific">Archangium violaceum Cb vi76</name>
    <dbReference type="NCBI Taxonomy" id="1406225"/>
    <lineage>
        <taxon>Bacteria</taxon>
        <taxon>Pseudomonadati</taxon>
        <taxon>Myxococcota</taxon>
        <taxon>Myxococcia</taxon>
        <taxon>Myxococcales</taxon>
        <taxon>Cystobacterineae</taxon>
        <taxon>Archangiaceae</taxon>
        <taxon>Archangium</taxon>
    </lineage>
</organism>
<evidence type="ECO:0000256" key="4">
    <source>
        <dbReference type="ARBA" id="ARBA00022679"/>
    </source>
</evidence>
<dbReference type="InterPro" id="IPR004498">
    <property type="entry name" value="Ribosomal_PrmA_MeTrfase"/>
</dbReference>
<reference evidence="7 8" key="1">
    <citation type="submission" date="2014-07" db="EMBL/GenBank/DDBJ databases">
        <title>Draft Genome Sequence of Gephyronic Acid Producer, Cystobacter violaceus Strain Cb vi76.</title>
        <authorList>
            <person name="Stevens D.C."/>
            <person name="Young J."/>
            <person name="Carmichael R."/>
            <person name="Tan J."/>
            <person name="Taylor R.E."/>
        </authorList>
    </citation>
    <scope>NUCLEOTIDE SEQUENCE [LARGE SCALE GENOMIC DNA]</scope>
    <source>
        <strain evidence="7 8">Cb vi76</strain>
    </source>
</reference>
<accession>A0A084SQC7</accession>
<dbReference type="GO" id="GO:0005840">
    <property type="term" value="C:ribosome"/>
    <property type="evidence" value="ECO:0007669"/>
    <property type="project" value="UniProtKB-KW"/>
</dbReference>
<feature type="binding site" evidence="6">
    <location>
        <position position="164"/>
    </location>
    <ligand>
        <name>S-adenosyl-L-methionine</name>
        <dbReference type="ChEBI" id="CHEBI:59789"/>
    </ligand>
</feature>
<keyword evidence="3 6" id="KW-0489">Methyltransferase</keyword>
<dbReference type="PANTHER" id="PTHR43648">
    <property type="entry name" value="ELECTRON TRANSFER FLAVOPROTEIN BETA SUBUNIT LYSINE METHYLTRANSFERASE"/>
    <property type="match status" value="1"/>
</dbReference>
<dbReference type="GO" id="GO:0005737">
    <property type="term" value="C:cytoplasm"/>
    <property type="evidence" value="ECO:0007669"/>
    <property type="project" value="UniProtKB-SubCell"/>
</dbReference>
<protein>
    <recommendedName>
        <fullName evidence="6">Ribosomal protein L11 methyltransferase</fullName>
        <shortName evidence="6">L11 Mtase</shortName>
        <ecNumber evidence="6">2.1.1.-</ecNumber>
    </recommendedName>
</protein>
<comment type="caution">
    <text evidence="7">The sequence shown here is derived from an EMBL/GenBank/DDBJ whole genome shotgun (WGS) entry which is preliminary data.</text>
</comment>
<comment type="similarity">
    <text evidence="1 6">Belongs to the methyltransferase superfamily. PrmA family.</text>
</comment>
<dbReference type="RefSeq" id="WP_043401580.1">
    <property type="nucleotide sequence ID" value="NZ_JPMI01000197.1"/>
</dbReference>
<evidence type="ECO:0000313" key="7">
    <source>
        <dbReference type="EMBL" id="KFA90662.1"/>
    </source>
</evidence>
<evidence type="ECO:0000313" key="8">
    <source>
        <dbReference type="Proteomes" id="UP000028547"/>
    </source>
</evidence>
<dbReference type="GO" id="GO:0016279">
    <property type="term" value="F:protein-lysine N-methyltransferase activity"/>
    <property type="evidence" value="ECO:0007669"/>
    <property type="project" value="RHEA"/>
</dbReference>
<proteinExistence type="inferred from homology"/>
<dbReference type="CDD" id="cd02440">
    <property type="entry name" value="AdoMet_MTases"/>
    <property type="match status" value="1"/>
</dbReference>
<keyword evidence="2 6" id="KW-0963">Cytoplasm</keyword>
<keyword evidence="7" id="KW-0689">Ribosomal protein</keyword>
<evidence type="ECO:0000256" key="1">
    <source>
        <dbReference type="ARBA" id="ARBA00009741"/>
    </source>
</evidence>
<dbReference type="InterPro" id="IPR029063">
    <property type="entry name" value="SAM-dependent_MTases_sf"/>
</dbReference>
<sequence>MTGTYQTLTVDLPETESEAAQDLLHELGAMGLEVRDREGPTMPGVRAPAAGEAILVAYFDDADTAEQARAEMHEAYPSARLQLAEEQQQDWSNAWKAHIKSVQVGRLWVGPPWEAQNAPADKVRLVIEPKMAFGTGDHPTTSLCLGAVDDYMSTHPGASVLDVGTGTGVLAIAAKKLGAGRVVGTDNDPVSVELARENAVDNGTPDVELSGKELTAVEGSFDLVVANILANTLIELAPLIAPKVKDRLLMAGVLAHQKTEVEAAYVNLGLVPEPGAQQGEWVRLDFHRAK</sequence>
<gene>
    <name evidence="6" type="primary">prmA</name>
    <name evidence="7" type="ORF">Q664_27135</name>
</gene>
<dbReference type="InterPro" id="IPR050078">
    <property type="entry name" value="Ribosomal_L11_MeTrfase_PrmA"/>
</dbReference>
<dbReference type="Pfam" id="PF06325">
    <property type="entry name" value="PrmA"/>
    <property type="match status" value="1"/>
</dbReference>
<dbReference type="PANTHER" id="PTHR43648:SF1">
    <property type="entry name" value="ELECTRON TRANSFER FLAVOPROTEIN BETA SUBUNIT LYSINE METHYLTRANSFERASE"/>
    <property type="match status" value="1"/>
</dbReference>
<dbReference type="SUPFAM" id="SSF53335">
    <property type="entry name" value="S-adenosyl-L-methionine-dependent methyltransferases"/>
    <property type="match status" value="1"/>
</dbReference>
<feature type="binding site" evidence="6">
    <location>
        <position position="227"/>
    </location>
    <ligand>
        <name>S-adenosyl-L-methionine</name>
        <dbReference type="ChEBI" id="CHEBI:59789"/>
    </ligand>
</feature>
<dbReference type="AlphaFoldDB" id="A0A084SQC7"/>
<evidence type="ECO:0000256" key="6">
    <source>
        <dbReference type="HAMAP-Rule" id="MF_00735"/>
    </source>
</evidence>
<evidence type="ECO:0000256" key="2">
    <source>
        <dbReference type="ARBA" id="ARBA00022490"/>
    </source>
</evidence>
<dbReference type="EC" id="2.1.1.-" evidence="6"/>
<comment type="subcellular location">
    <subcellularLocation>
        <location evidence="6">Cytoplasm</location>
    </subcellularLocation>
</comment>
<keyword evidence="4 6" id="KW-0808">Transferase</keyword>
<dbReference type="PIRSF" id="PIRSF000401">
    <property type="entry name" value="RPL11_MTase"/>
    <property type="match status" value="1"/>
</dbReference>
<comment type="function">
    <text evidence="6">Methylates ribosomal protein L11.</text>
</comment>
<dbReference type="GO" id="GO:0032259">
    <property type="term" value="P:methylation"/>
    <property type="evidence" value="ECO:0007669"/>
    <property type="project" value="UniProtKB-KW"/>
</dbReference>
<dbReference type="Gene3D" id="3.40.50.150">
    <property type="entry name" value="Vaccinia Virus protein VP39"/>
    <property type="match status" value="1"/>
</dbReference>
<dbReference type="NCBIfam" id="TIGR00406">
    <property type="entry name" value="prmA"/>
    <property type="match status" value="1"/>
</dbReference>
<dbReference type="HAMAP" id="MF_00735">
    <property type="entry name" value="Methyltr_PrmA"/>
    <property type="match status" value="1"/>
</dbReference>
<name>A0A084SQC7_9BACT</name>
<comment type="catalytic activity">
    <reaction evidence="6">
        <text>L-lysyl-[protein] + 3 S-adenosyl-L-methionine = N(6),N(6),N(6)-trimethyl-L-lysyl-[protein] + 3 S-adenosyl-L-homocysteine + 3 H(+)</text>
        <dbReference type="Rhea" id="RHEA:54192"/>
        <dbReference type="Rhea" id="RHEA-COMP:9752"/>
        <dbReference type="Rhea" id="RHEA-COMP:13826"/>
        <dbReference type="ChEBI" id="CHEBI:15378"/>
        <dbReference type="ChEBI" id="CHEBI:29969"/>
        <dbReference type="ChEBI" id="CHEBI:57856"/>
        <dbReference type="ChEBI" id="CHEBI:59789"/>
        <dbReference type="ChEBI" id="CHEBI:61961"/>
    </reaction>
</comment>
<dbReference type="Proteomes" id="UP000028547">
    <property type="component" value="Unassembled WGS sequence"/>
</dbReference>
<evidence type="ECO:0000256" key="3">
    <source>
        <dbReference type="ARBA" id="ARBA00022603"/>
    </source>
</evidence>
<keyword evidence="7" id="KW-0687">Ribonucleoprotein</keyword>
<keyword evidence="5 6" id="KW-0949">S-adenosyl-L-methionine</keyword>
<feature type="binding site" evidence="6">
    <location>
        <position position="141"/>
    </location>
    <ligand>
        <name>S-adenosyl-L-methionine</name>
        <dbReference type="ChEBI" id="CHEBI:59789"/>
    </ligand>
</feature>